<dbReference type="Proteomes" id="UP000663887">
    <property type="component" value="Unassembled WGS sequence"/>
</dbReference>
<dbReference type="Gene3D" id="3.40.50.300">
    <property type="entry name" value="P-loop containing nucleotide triphosphate hydrolases"/>
    <property type="match status" value="1"/>
</dbReference>
<evidence type="ECO:0000313" key="2">
    <source>
        <dbReference type="EMBL" id="CAF2223928.1"/>
    </source>
</evidence>
<proteinExistence type="predicted"/>
<dbReference type="Pfam" id="PF00350">
    <property type="entry name" value="Dynamin_N"/>
    <property type="match status" value="1"/>
</dbReference>
<gene>
    <name evidence="2" type="ORF">XDN619_LOCUS33945</name>
</gene>
<evidence type="ECO:0000259" key="1">
    <source>
        <dbReference type="Pfam" id="PF00350"/>
    </source>
</evidence>
<evidence type="ECO:0000313" key="3">
    <source>
        <dbReference type="Proteomes" id="UP000663887"/>
    </source>
</evidence>
<dbReference type="SUPFAM" id="SSF52540">
    <property type="entry name" value="P-loop containing nucleoside triphosphate hydrolases"/>
    <property type="match status" value="1"/>
</dbReference>
<accession>A0A817A0L7</accession>
<comment type="caution">
    <text evidence="2">The sequence shown here is derived from an EMBL/GenBank/DDBJ whole genome shotgun (WGS) entry which is preliminary data.</text>
</comment>
<dbReference type="InterPro" id="IPR045063">
    <property type="entry name" value="Dynamin_N"/>
</dbReference>
<dbReference type="AlphaFoldDB" id="A0A817A0L7"/>
<feature type="domain" description="Dynamin N-terminal" evidence="1">
    <location>
        <begin position="200"/>
        <end position="333"/>
    </location>
</feature>
<protein>
    <recommendedName>
        <fullName evidence="1">Dynamin N-terminal domain-containing protein</fullName>
    </recommendedName>
</protein>
<organism evidence="2 3">
    <name type="scientific">Rotaria magnacalcarata</name>
    <dbReference type="NCBI Taxonomy" id="392030"/>
    <lineage>
        <taxon>Eukaryota</taxon>
        <taxon>Metazoa</taxon>
        <taxon>Spiralia</taxon>
        <taxon>Gnathifera</taxon>
        <taxon>Rotifera</taxon>
        <taxon>Eurotatoria</taxon>
        <taxon>Bdelloidea</taxon>
        <taxon>Philodinida</taxon>
        <taxon>Philodinidae</taxon>
        <taxon>Rotaria</taxon>
    </lineage>
</organism>
<reference evidence="2" key="1">
    <citation type="submission" date="2021-02" db="EMBL/GenBank/DDBJ databases">
        <authorList>
            <person name="Nowell W R."/>
        </authorList>
    </citation>
    <scope>NUCLEOTIDE SEQUENCE</scope>
</reference>
<dbReference type="InterPro" id="IPR027417">
    <property type="entry name" value="P-loop_NTPase"/>
</dbReference>
<name>A0A817A0L7_9BILA</name>
<sequence>MREIFEGVWSPLKEASKTAQLMTNSIVNVKNDRIIDAFALLRISIDKYEKILLHRIDEINTSRKKLLEDYEDDVMCEEQKLVKSEKDFDNNLLNNNYDIILKGKKSWIDIIKKIAQDIGKLKPPTTVEYNIEGIDQLSTAMDRILNSVRIVQRKELQNELLQHLQTETVDKTTEVKSKLFMDILKIQSLRKQVIAGKMQIALVGEHSCGKTSLIHYLLESDPFLPSDVGSVSARITCLTYADSADACLRIYSSLEERHQEFPEQISLSEYFSESEPDWDGVKDRIEVHVKRPKNLETYSKEFSLWAKSFVEIRIPSNFLKLGIDLYDTPGLIYSDPPVLRQNLHAIVKTVIPTVVFMYENPCFACDTSDCFLALKTILSKQLDDTSIFFLNTKVDIDAIIDADTVIEGEEFEKTTLVNARQRRKDLLLKVPGMAQQMFHNSEFDIISVESQWDPCGIKMNQLAIDHLIQFVAISHLKNCKTSR</sequence>
<dbReference type="EMBL" id="CAJNRG010017417">
    <property type="protein sequence ID" value="CAF2223928.1"/>
    <property type="molecule type" value="Genomic_DNA"/>
</dbReference>